<dbReference type="RefSeq" id="WP_118022846.1">
    <property type="nucleotide sequence ID" value="NZ_JACOGK010000001.1"/>
</dbReference>
<gene>
    <name evidence="2" type="ORF">H8J70_00535</name>
</gene>
<proteinExistence type="predicted"/>
<dbReference type="Proteomes" id="UP000606870">
    <property type="component" value="Unassembled WGS sequence"/>
</dbReference>
<comment type="caution">
    <text evidence="2">The sequence shown here is derived from an EMBL/GenBank/DDBJ whole genome shotgun (WGS) entry which is preliminary data.</text>
</comment>
<feature type="chain" id="PRO_5045596416" evidence="1">
    <location>
        <begin position="21"/>
        <end position="120"/>
    </location>
</feature>
<name>A0ABR6VEX5_9FIRM</name>
<feature type="signal peptide" evidence="1">
    <location>
        <begin position="1"/>
        <end position="20"/>
    </location>
</feature>
<organism evidence="2 3">
    <name type="scientific">Megasphaera hominis</name>
    <dbReference type="NCBI Taxonomy" id="159836"/>
    <lineage>
        <taxon>Bacteria</taxon>
        <taxon>Bacillati</taxon>
        <taxon>Bacillota</taxon>
        <taxon>Negativicutes</taxon>
        <taxon>Veillonellales</taxon>
        <taxon>Veillonellaceae</taxon>
        <taxon>Megasphaera</taxon>
    </lineage>
</organism>
<keyword evidence="3" id="KW-1185">Reference proteome</keyword>
<protein>
    <submittedName>
        <fullName evidence="2">Uncharacterized protein</fullName>
    </submittedName>
</protein>
<dbReference type="EMBL" id="JACOGK010000001">
    <property type="protein sequence ID" value="MBC3535754.1"/>
    <property type="molecule type" value="Genomic_DNA"/>
</dbReference>
<reference evidence="2 3" key="1">
    <citation type="submission" date="2020-08" db="EMBL/GenBank/DDBJ databases">
        <authorList>
            <person name="Liu C."/>
            <person name="Sun Q."/>
        </authorList>
    </citation>
    <scope>NUCLEOTIDE SEQUENCE [LARGE SCALE GENOMIC DNA]</scope>
    <source>
        <strain evidence="2 3">NSJ-59</strain>
    </source>
</reference>
<evidence type="ECO:0000256" key="1">
    <source>
        <dbReference type="SAM" id="SignalP"/>
    </source>
</evidence>
<sequence length="120" mass="14227">MKKIFLSLIFIFCLASPCFASNWLYLGKTSDNSQYYIDKDSIKTLSDFGVLWSKVLHANGNYDVNYLLLNRNHKTFAIRIYSIYDKNGKLIKTRNVTNYPWIPIPKNSMIESVYKFIWWH</sequence>
<keyword evidence="1" id="KW-0732">Signal</keyword>
<evidence type="ECO:0000313" key="3">
    <source>
        <dbReference type="Proteomes" id="UP000606870"/>
    </source>
</evidence>
<evidence type="ECO:0000313" key="2">
    <source>
        <dbReference type="EMBL" id="MBC3535754.1"/>
    </source>
</evidence>
<accession>A0ABR6VEX5</accession>